<name>A0A090LPR8_STRRB</name>
<protein>
    <submittedName>
        <fullName evidence="2 4">Uncharacterized protein</fullName>
    </submittedName>
</protein>
<evidence type="ECO:0000313" key="2">
    <source>
        <dbReference type="EMBL" id="CEF70169.1"/>
    </source>
</evidence>
<dbReference type="STRING" id="34506.A0A090LPR8"/>
<proteinExistence type="predicted"/>
<dbReference type="WormBase" id="SRAE_2000480300">
    <property type="protein sequence ID" value="SRP03638"/>
    <property type="gene ID" value="WBGene00265049"/>
</dbReference>
<reference evidence="2 3" key="1">
    <citation type="submission" date="2014-09" db="EMBL/GenBank/DDBJ databases">
        <authorList>
            <person name="Martin A.A."/>
        </authorList>
    </citation>
    <scope>NUCLEOTIDE SEQUENCE</scope>
    <source>
        <strain evidence="3">ED321</strain>
        <strain evidence="2">ED321 Heterogonic</strain>
    </source>
</reference>
<reference evidence="4" key="2">
    <citation type="submission" date="2020-12" db="UniProtKB">
        <authorList>
            <consortium name="WormBaseParasite"/>
        </authorList>
    </citation>
    <scope>IDENTIFICATION</scope>
</reference>
<dbReference type="CTD" id="36382542"/>
<evidence type="ECO:0000313" key="5">
    <source>
        <dbReference type="WormBase" id="SRAE_2000480300"/>
    </source>
</evidence>
<dbReference type="AlphaFoldDB" id="A0A090LPR8"/>
<organism evidence="2">
    <name type="scientific">Strongyloides ratti</name>
    <name type="common">Parasitic roundworm</name>
    <dbReference type="NCBI Taxonomy" id="34506"/>
    <lineage>
        <taxon>Eukaryota</taxon>
        <taxon>Metazoa</taxon>
        <taxon>Ecdysozoa</taxon>
        <taxon>Nematoda</taxon>
        <taxon>Chromadorea</taxon>
        <taxon>Rhabditida</taxon>
        <taxon>Tylenchina</taxon>
        <taxon>Panagrolaimomorpha</taxon>
        <taxon>Strongyloidoidea</taxon>
        <taxon>Strongyloididae</taxon>
        <taxon>Strongyloides</taxon>
    </lineage>
</organism>
<dbReference type="WBParaSite" id="SRAE_2000480300.1">
    <property type="protein sequence ID" value="SRAE_2000480300.1"/>
    <property type="gene ID" value="WBGene00265049"/>
</dbReference>
<evidence type="ECO:0000313" key="3">
    <source>
        <dbReference type="Proteomes" id="UP000035682"/>
    </source>
</evidence>
<dbReference type="OrthoDB" id="5850794at2759"/>
<keyword evidence="3" id="KW-1185">Reference proteome</keyword>
<feature type="region of interest" description="Disordered" evidence="1">
    <location>
        <begin position="1"/>
        <end position="28"/>
    </location>
</feature>
<dbReference type="Proteomes" id="UP000035682">
    <property type="component" value="Unplaced"/>
</dbReference>
<evidence type="ECO:0000313" key="4">
    <source>
        <dbReference type="WBParaSite" id="SRAE_2000480300.1"/>
    </source>
</evidence>
<dbReference type="RefSeq" id="XP_024509368.1">
    <property type="nucleotide sequence ID" value="XM_024643730.1"/>
</dbReference>
<dbReference type="EMBL" id="LN609529">
    <property type="protein sequence ID" value="CEF70169.1"/>
    <property type="molecule type" value="Genomic_DNA"/>
</dbReference>
<evidence type="ECO:0000256" key="1">
    <source>
        <dbReference type="SAM" id="MobiDB-lite"/>
    </source>
</evidence>
<accession>A0A090LPR8</accession>
<feature type="compositionally biased region" description="Low complexity" evidence="1">
    <location>
        <begin position="12"/>
        <end position="26"/>
    </location>
</feature>
<gene>
    <name evidence="2 4 5" type="ORF">SRAE_2000480300</name>
</gene>
<dbReference type="GeneID" id="36382542"/>
<feature type="compositionally biased region" description="Polar residues" evidence="1">
    <location>
        <begin position="1"/>
        <end position="11"/>
    </location>
</feature>
<sequence>MSSKPTDSPIVSTTTSATITSSTTTSPKCQKKDNKVMVYLDPSVNAANVPNPAIAGSKTGTPCPECANTQYFDPAAADTFAGTDAINTYQCPDAQPLCICDTSKCYKETDKSVSVSLYPYCTTAADCNAYAILSAQQDTMGVGGATGGPVWTPDGTLDANFNFLPVSSGKFMKVSAIGCGTCPVPLDSPSCLPTTLTMA</sequence>